<dbReference type="AlphaFoldDB" id="A0A0A9EG01"/>
<evidence type="ECO:0000256" key="1">
    <source>
        <dbReference type="SAM" id="MobiDB-lite"/>
    </source>
</evidence>
<feature type="region of interest" description="Disordered" evidence="1">
    <location>
        <begin position="1"/>
        <end position="39"/>
    </location>
</feature>
<accession>A0A0A9EG01</accession>
<reference evidence="2" key="2">
    <citation type="journal article" date="2015" name="Data Brief">
        <title>Shoot transcriptome of the giant reed, Arundo donax.</title>
        <authorList>
            <person name="Barrero R.A."/>
            <person name="Guerrero F.D."/>
            <person name="Moolhuijzen P."/>
            <person name="Goolsby J.A."/>
            <person name="Tidwell J."/>
            <person name="Bellgard S.E."/>
            <person name="Bellgard M.I."/>
        </authorList>
    </citation>
    <scope>NUCLEOTIDE SEQUENCE</scope>
    <source>
        <tissue evidence="2">Shoot tissue taken approximately 20 cm above the soil surface</tissue>
    </source>
</reference>
<proteinExistence type="predicted"/>
<feature type="compositionally biased region" description="Basic and acidic residues" evidence="1">
    <location>
        <begin position="1"/>
        <end position="16"/>
    </location>
</feature>
<name>A0A0A9EG01_ARUDO</name>
<protein>
    <submittedName>
        <fullName evidence="2">Uncharacterized protein</fullName>
    </submittedName>
</protein>
<dbReference type="EMBL" id="GBRH01201100">
    <property type="protein sequence ID" value="JAD96795.1"/>
    <property type="molecule type" value="Transcribed_RNA"/>
</dbReference>
<evidence type="ECO:0000313" key="2">
    <source>
        <dbReference type="EMBL" id="JAD96795.1"/>
    </source>
</evidence>
<reference evidence="2" key="1">
    <citation type="submission" date="2014-09" db="EMBL/GenBank/DDBJ databases">
        <authorList>
            <person name="Magalhaes I.L.F."/>
            <person name="Oliveira U."/>
            <person name="Santos F.R."/>
            <person name="Vidigal T.H.D.A."/>
            <person name="Brescovit A.D."/>
            <person name="Santos A.J."/>
        </authorList>
    </citation>
    <scope>NUCLEOTIDE SEQUENCE</scope>
    <source>
        <tissue evidence="2">Shoot tissue taken approximately 20 cm above the soil surface</tissue>
    </source>
</reference>
<sequence>MREELGACGEGADRRRVGVHQHRRGRRRRGRRLATPRRR</sequence>
<feature type="compositionally biased region" description="Basic residues" evidence="1">
    <location>
        <begin position="17"/>
        <end position="39"/>
    </location>
</feature>
<organism evidence="2">
    <name type="scientific">Arundo donax</name>
    <name type="common">Giant reed</name>
    <name type="synonym">Donax arundinaceus</name>
    <dbReference type="NCBI Taxonomy" id="35708"/>
    <lineage>
        <taxon>Eukaryota</taxon>
        <taxon>Viridiplantae</taxon>
        <taxon>Streptophyta</taxon>
        <taxon>Embryophyta</taxon>
        <taxon>Tracheophyta</taxon>
        <taxon>Spermatophyta</taxon>
        <taxon>Magnoliopsida</taxon>
        <taxon>Liliopsida</taxon>
        <taxon>Poales</taxon>
        <taxon>Poaceae</taxon>
        <taxon>PACMAD clade</taxon>
        <taxon>Arundinoideae</taxon>
        <taxon>Arundineae</taxon>
        <taxon>Arundo</taxon>
    </lineage>
</organism>